<feature type="compositionally biased region" description="Basic residues" evidence="1">
    <location>
        <begin position="120"/>
        <end position="134"/>
    </location>
</feature>
<accession>A0A0H2S0L3</accession>
<feature type="region of interest" description="Disordered" evidence="1">
    <location>
        <begin position="332"/>
        <end position="409"/>
    </location>
</feature>
<proteinExistence type="predicted"/>
<evidence type="ECO:0000256" key="1">
    <source>
        <dbReference type="SAM" id="MobiDB-lite"/>
    </source>
</evidence>
<dbReference type="AlphaFoldDB" id="A0A0H2S0L3"/>
<feature type="compositionally biased region" description="Polar residues" evidence="1">
    <location>
        <begin position="387"/>
        <end position="405"/>
    </location>
</feature>
<feature type="region of interest" description="Disordered" evidence="1">
    <location>
        <begin position="613"/>
        <end position="632"/>
    </location>
</feature>
<protein>
    <submittedName>
        <fullName evidence="2">Uncharacterized protein</fullName>
    </submittedName>
</protein>
<feature type="compositionally biased region" description="Low complexity" evidence="1">
    <location>
        <begin position="135"/>
        <end position="153"/>
    </location>
</feature>
<sequence>MFEDVCLVCSRPVQDMSSTYCSDECAAQDVLSVPSTSDDRSSTSSVSSAPSPYLRPTTKPSFGPFGLTSPDVDPPSLLAAHLALHNPHPTFNDYPLPIQISPPVLATYSKPSAKYSPSAHHQRLHVQRHMRKRSSLSSSSASSALSTPSQPSLTDDDDSMSDPEFQLDVNVHVAPRPVIDYARRPSTTNTRSTVSHLNPSSSSASSSVGGYERERTRSRPRHHQRPRHAHHLSAPLVGTAAASAQALHSEDYDSLFAEDDNSSNHAYTHEDNGNVDLEASYATLTKLSLAAHDGATAHTSSSFGIDTVRQKKRRSALSLRPRSSLPAYFNLLKMSSPPAGRDPTPSPSPPQADCVSQDATEGSFSSPGSTRTARVSRSATRPAPQNHVRQPSKTQSTLGGTSPNLHPNLHVRAEPVSSISALHSFGAVYGVNKGVSTSAALKAAKVAARGQGNALAAAAALVPLPTTPTSPRDVGPTAAHPDALEVDKVDARSHPLLTRTSAAASIGFAAAEGTPRGRTRSRSACPRSRSRSRSRSRRGRGHFGAFAGAREDGEGDALVASVAAALGYATRGRAHARGIGGRARRGRRGTGTVMPAFGSDGDEELAAEDVWFAGGYTGPGPRSSAPKDVESEDVATQLRGRRRGMGVPVQA</sequence>
<dbReference type="OrthoDB" id="2984747at2759"/>
<organism evidence="2 3">
    <name type="scientific">Schizopora paradoxa</name>
    <dbReference type="NCBI Taxonomy" id="27342"/>
    <lineage>
        <taxon>Eukaryota</taxon>
        <taxon>Fungi</taxon>
        <taxon>Dikarya</taxon>
        <taxon>Basidiomycota</taxon>
        <taxon>Agaricomycotina</taxon>
        <taxon>Agaricomycetes</taxon>
        <taxon>Hymenochaetales</taxon>
        <taxon>Schizoporaceae</taxon>
        <taxon>Schizopora</taxon>
    </lineage>
</organism>
<gene>
    <name evidence="2" type="ORF">SCHPADRAFT_942756</name>
</gene>
<feature type="compositionally biased region" description="Polar residues" evidence="1">
    <location>
        <begin position="357"/>
        <end position="368"/>
    </location>
</feature>
<feature type="compositionally biased region" description="Basic residues" evidence="1">
    <location>
        <begin position="218"/>
        <end position="231"/>
    </location>
</feature>
<feature type="region of interest" description="Disordered" evidence="1">
    <location>
        <begin position="33"/>
        <end position="68"/>
    </location>
</feature>
<feature type="region of interest" description="Disordered" evidence="1">
    <location>
        <begin position="577"/>
        <end position="600"/>
    </location>
</feature>
<dbReference type="InParanoid" id="A0A0H2S0L3"/>
<dbReference type="EMBL" id="KQ086023">
    <property type="protein sequence ID" value="KLO10541.1"/>
    <property type="molecule type" value="Genomic_DNA"/>
</dbReference>
<feature type="region of interest" description="Disordered" evidence="1">
    <location>
        <begin position="110"/>
        <end position="163"/>
    </location>
</feature>
<feature type="compositionally biased region" description="Basic residues" evidence="1">
    <location>
        <begin position="528"/>
        <end position="541"/>
    </location>
</feature>
<feature type="region of interest" description="Disordered" evidence="1">
    <location>
        <begin position="508"/>
        <end position="548"/>
    </location>
</feature>
<keyword evidence="3" id="KW-1185">Reference proteome</keyword>
<evidence type="ECO:0000313" key="2">
    <source>
        <dbReference type="EMBL" id="KLO10541.1"/>
    </source>
</evidence>
<feature type="region of interest" description="Disordered" evidence="1">
    <location>
        <begin position="176"/>
        <end position="234"/>
    </location>
</feature>
<name>A0A0H2S0L3_9AGAM</name>
<feature type="compositionally biased region" description="Basic residues" evidence="1">
    <location>
        <begin position="577"/>
        <end position="588"/>
    </location>
</feature>
<dbReference type="Proteomes" id="UP000053477">
    <property type="component" value="Unassembled WGS sequence"/>
</dbReference>
<evidence type="ECO:0000313" key="3">
    <source>
        <dbReference type="Proteomes" id="UP000053477"/>
    </source>
</evidence>
<feature type="compositionally biased region" description="Low complexity" evidence="1">
    <location>
        <begin position="33"/>
        <end position="51"/>
    </location>
</feature>
<reference evidence="2 3" key="1">
    <citation type="submission" date="2015-04" db="EMBL/GenBank/DDBJ databases">
        <title>Complete genome sequence of Schizopora paradoxa KUC8140, a cosmopolitan wood degrader in East Asia.</title>
        <authorList>
            <consortium name="DOE Joint Genome Institute"/>
            <person name="Min B."/>
            <person name="Park H."/>
            <person name="Jang Y."/>
            <person name="Kim J.-J."/>
            <person name="Kim K.H."/>
            <person name="Pangilinan J."/>
            <person name="Lipzen A."/>
            <person name="Riley R."/>
            <person name="Grigoriev I.V."/>
            <person name="Spatafora J.W."/>
            <person name="Choi I.-G."/>
        </authorList>
    </citation>
    <scope>NUCLEOTIDE SEQUENCE [LARGE SCALE GENOMIC DNA]</scope>
    <source>
        <strain evidence="2 3">KUC8140</strain>
    </source>
</reference>
<feature type="compositionally biased region" description="Low complexity" evidence="1">
    <location>
        <begin position="369"/>
        <end position="384"/>
    </location>
</feature>
<feature type="compositionally biased region" description="Polar residues" evidence="1">
    <location>
        <begin position="185"/>
        <end position="199"/>
    </location>
</feature>
<feature type="region of interest" description="Disordered" evidence="1">
    <location>
        <begin position="467"/>
        <end position="487"/>
    </location>
</feature>